<evidence type="ECO:0000313" key="2">
    <source>
        <dbReference type="EMBL" id="CAH1432700.1"/>
    </source>
</evidence>
<accession>A0AAU9N0N7</accession>
<sequence>MSLNNQDYTERKNPPLHTSDDCWILWLAPPPSVVHLTLNSPLNASTAAPTRSKESGSSNGETGQDKKPNGEDKSPKTDVSISSDPSEKGEAAAEIYPPPKLGQFYDFFSFSRLNPIIQWDPVIRFSKIKPTTISAKSISNKTLMKAFIDHNNEVWESNLRISSEHIVVADNP</sequence>
<proteinExistence type="predicted"/>
<protein>
    <submittedName>
        <fullName evidence="2">Uncharacterized protein</fullName>
    </submittedName>
</protein>
<organism evidence="2 3">
    <name type="scientific">Lactuca virosa</name>
    <dbReference type="NCBI Taxonomy" id="75947"/>
    <lineage>
        <taxon>Eukaryota</taxon>
        <taxon>Viridiplantae</taxon>
        <taxon>Streptophyta</taxon>
        <taxon>Embryophyta</taxon>
        <taxon>Tracheophyta</taxon>
        <taxon>Spermatophyta</taxon>
        <taxon>Magnoliopsida</taxon>
        <taxon>eudicotyledons</taxon>
        <taxon>Gunneridae</taxon>
        <taxon>Pentapetalae</taxon>
        <taxon>asterids</taxon>
        <taxon>campanulids</taxon>
        <taxon>Asterales</taxon>
        <taxon>Asteraceae</taxon>
        <taxon>Cichorioideae</taxon>
        <taxon>Cichorieae</taxon>
        <taxon>Lactucinae</taxon>
        <taxon>Lactuca</taxon>
    </lineage>
</organism>
<evidence type="ECO:0000256" key="1">
    <source>
        <dbReference type="SAM" id="MobiDB-lite"/>
    </source>
</evidence>
<feature type="compositionally biased region" description="Basic and acidic residues" evidence="1">
    <location>
        <begin position="63"/>
        <end position="76"/>
    </location>
</feature>
<name>A0AAU9N0N7_9ASTR</name>
<dbReference type="AlphaFoldDB" id="A0AAU9N0N7"/>
<gene>
    <name evidence="2" type="ORF">LVIROSA_LOCUS19335</name>
</gene>
<keyword evidence="3" id="KW-1185">Reference proteome</keyword>
<reference evidence="2 3" key="1">
    <citation type="submission" date="2022-01" db="EMBL/GenBank/DDBJ databases">
        <authorList>
            <person name="Xiong W."/>
            <person name="Schranz E."/>
        </authorList>
    </citation>
    <scope>NUCLEOTIDE SEQUENCE [LARGE SCALE GENOMIC DNA]</scope>
</reference>
<feature type="region of interest" description="Disordered" evidence="1">
    <location>
        <begin position="43"/>
        <end position="95"/>
    </location>
</feature>
<dbReference type="Proteomes" id="UP001157418">
    <property type="component" value="Unassembled WGS sequence"/>
</dbReference>
<dbReference type="EMBL" id="CAKMRJ010003334">
    <property type="protein sequence ID" value="CAH1432700.1"/>
    <property type="molecule type" value="Genomic_DNA"/>
</dbReference>
<feature type="compositionally biased region" description="Polar residues" evidence="1">
    <location>
        <begin position="43"/>
        <end position="62"/>
    </location>
</feature>
<evidence type="ECO:0000313" key="3">
    <source>
        <dbReference type="Proteomes" id="UP001157418"/>
    </source>
</evidence>
<comment type="caution">
    <text evidence="2">The sequence shown here is derived from an EMBL/GenBank/DDBJ whole genome shotgun (WGS) entry which is preliminary data.</text>
</comment>